<dbReference type="AlphaFoldDB" id="A0AA91ZVI1"/>
<reference evidence="1 2" key="1">
    <citation type="submission" date="2017-09" db="EMBL/GenBank/DDBJ databases">
        <title>Large-scale bioinformatics analysis of Bacillus genomes uncovers conserved roles of natural products in bacterial physiology.</title>
        <authorList>
            <consortium name="Agbiome Team Llc"/>
            <person name="Bleich R.M."/>
            <person name="Grubbs K.J."/>
            <person name="Santa Maria K.C."/>
            <person name="Allen S.E."/>
            <person name="Farag S."/>
            <person name="Shank E.A."/>
            <person name="Bowers A."/>
        </authorList>
    </citation>
    <scope>NUCLEOTIDE SEQUENCE [LARGE SCALE GENOMIC DNA]</scope>
    <source>
        <strain evidence="1 2">AFS092012</strain>
    </source>
</reference>
<evidence type="ECO:0008006" key="3">
    <source>
        <dbReference type="Google" id="ProtNLM"/>
    </source>
</evidence>
<organism evidence="1 2">
    <name type="scientific">Bacillus pseudomycoides</name>
    <dbReference type="NCBI Taxonomy" id="64104"/>
    <lineage>
        <taxon>Bacteria</taxon>
        <taxon>Bacillati</taxon>
        <taxon>Bacillota</taxon>
        <taxon>Bacilli</taxon>
        <taxon>Bacillales</taxon>
        <taxon>Bacillaceae</taxon>
        <taxon>Bacillus</taxon>
        <taxon>Bacillus cereus group</taxon>
    </lineage>
</organism>
<dbReference type="InterPro" id="IPR038267">
    <property type="entry name" value="ECF_sigma_eff"/>
</dbReference>
<dbReference type="Proteomes" id="UP000221020">
    <property type="component" value="Unassembled WGS sequence"/>
</dbReference>
<sequence length="324" mass="37751">MDFEKRLKDELQMKAEAMEPPSNLQKMVKTSFNTYHQEKKKRRRSMKKKLLVGLIAAAILIPTGTFAGPTLVSKVIGTPEEAKEQFGAVEEEYKEFNEIFEIANQLFTKEEFEKFSKLWKESQALNKKAIVVDGERKSRSTARLSKEELKRYDEVNEELRPYEEKIYGKFKYTIKEAQELVNFPIKHPDYLPENYRLYEEEARAEITTGKPQPLITLTYVKGELSSKSGSFEDVLQIKQSEIFEIKKVPYEQNLDDFDERPFNRLSNYTIDGCRVTLGENKLGDIIGMRIIVPAKNGRNEYRIFVTDSKLPKKELEKVLFSMVK</sequence>
<comment type="caution">
    <text evidence="1">The sequence shown here is derived from an EMBL/GenBank/DDBJ whole genome shotgun (WGS) entry which is preliminary data.</text>
</comment>
<evidence type="ECO:0000313" key="2">
    <source>
        <dbReference type="Proteomes" id="UP000221020"/>
    </source>
</evidence>
<dbReference type="RefSeq" id="WP_097898854.1">
    <property type="nucleotide sequence ID" value="NZ_NVOR01000005.1"/>
</dbReference>
<dbReference type="EMBL" id="NVOR01000005">
    <property type="protein sequence ID" value="PED84477.1"/>
    <property type="molecule type" value="Genomic_DNA"/>
</dbReference>
<dbReference type="Gene3D" id="1.10.3950.10">
    <property type="entry name" value="putative ecf-type sigma factor negative effector from bacillus cereus"/>
    <property type="match status" value="1"/>
</dbReference>
<accession>A0AA91ZVI1</accession>
<name>A0AA91ZVI1_9BACI</name>
<gene>
    <name evidence="1" type="ORF">CON65_00755</name>
</gene>
<evidence type="ECO:0000313" key="1">
    <source>
        <dbReference type="EMBL" id="PED84477.1"/>
    </source>
</evidence>
<protein>
    <recommendedName>
        <fullName evidence="3">Anti-sigma factor</fullName>
    </recommendedName>
</protein>
<proteinExistence type="predicted"/>